<name>A0A1I7S245_BURXY</name>
<gene>
    <name evidence="6" type="ORF">BXYJ_LOCUS8667</name>
</gene>
<evidence type="ECO:0000313" key="6">
    <source>
        <dbReference type="EMBL" id="CAD5225682.1"/>
    </source>
</evidence>
<evidence type="ECO:0000313" key="8">
    <source>
        <dbReference type="Proteomes" id="UP000095284"/>
    </source>
</evidence>
<evidence type="ECO:0000313" key="9">
    <source>
        <dbReference type="Proteomes" id="UP000659654"/>
    </source>
</evidence>
<reference evidence="7" key="2">
    <citation type="submission" date="2020-08" db="EMBL/GenBank/DDBJ databases">
        <authorList>
            <person name="Kikuchi T."/>
        </authorList>
    </citation>
    <scope>NUCLEOTIDE SEQUENCE</scope>
    <source>
        <strain evidence="6">Ka4C1</strain>
    </source>
</reference>
<feature type="active site" description="Charge relay system" evidence="3">
    <location>
        <position position="371"/>
    </location>
</feature>
<keyword evidence="2" id="KW-0442">Lipid degradation</keyword>
<dbReference type="eggNOG" id="KOG2624">
    <property type="taxonomic scope" value="Eukaryota"/>
</dbReference>
<dbReference type="InterPro" id="IPR029058">
    <property type="entry name" value="AB_hydrolase_fold"/>
</dbReference>
<dbReference type="PANTHER" id="PTHR11005">
    <property type="entry name" value="LYSOSOMAL ACID LIPASE-RELATED"/>
    <property type="match status" value="1"/>
</dbReference>
<dbReference type="EMBL" id="CAJFDI010000004">
    <property type="protein sequence ID" value="CAD5225682.1"/>
    <property type="molecule type" value="Genomic_DNA"/>
</dbReference>
<dbReference type="WBParaSite" id="BXY_0707400.1">
    <property type="protein sequence ID" value="BXY_0707400.1"/>
    <property type="gene ID" value="BXY_0707400"/>
</dbReference>
<dbReference type="GO" id="GO:0016042">
    <property type="term" value="P:lipid catabolic process"/>
    <property type="evidence" value="ECO:0007669"/>
    <property type="project" value="UniProtKB-KW"/>
</dbReference>
<dbReference type="Proteomes" id="UP000659654">
    <property type="component" value="Unassembled WGS sequence"/>
</dbReference>
<keyword evidence="4" id="KW-0812">Transmembrane</keyword>
<proteinExistence type="inferred from homology"/>
<dbReference type="SUPFAM" id="SSF53474">
    <property type="entry name" value="alpha/beta-Hydrolases"/>
    <property type="match status" value="1"/>
</dbReference>
<dbReference type="Gene3D" id="3.40.50.1820">
    <property type="entry name" value="alpha/beta hydrolase"/>
    <property type="match status" value="1"/>
</dbReference>
<protein>
    <recommendedName>
        <fullName evidence="2">Lipase</fullName>
    </recommendedName>
</protein>
<evidence type="ECO:0000256" key="3">
    <source>
        <dbReference type="PIRSR" id="PIRSR000862-1"/>
    </source>
</evidence>
<evidence type="ECO:0000256" key="4">
    <source>
        <dbReference type="SAM" id="Phobius"/>
    </source>
</evidence>
<feature type="transmembrane region" description="Helical" evidence="4">
    <location>
        <begin position="23"/>
        <end position="42"/>
    </location>
</feature>
<dbReference type="AlphaFoldDB" id="A0A1I7S245"/>
<organism evidence="8 10">
    <name type="scientific">Bursaphelenchus xylophilus</name>
    <name type="common">Pinewood nematode worm</name>
    <name type="synonym">Aphelenchoides xylophilus</name>
    <dbReference type="NCBI Taxonomy" id="6326"/>
    <lineage>
        <taxon>Eukaryota</taxon>
        <taxon>Metazoa</taxon>
        <taxon>Ecdysozoa</taxon>
        <taxon>Nematoda</taxon>
        <taxon>Chromadorea</taxon>
        <taxon>Rhabditida</taxon>
        <taxon>Tylenchina</taxon>
        <taxon>Tylenchomorpha</taxon>
        <taxon>Aphelenchoidea</taxon>
        <taxon>Aphelenchoididae</taxon>
        <taxon>Bursaphelenchus</taxon>
    </lineage>
</organism>
<feature type="active site" description="Nucleophile" evidence="3">
    <location>
        <position position="192"/>
    </location>
</feature>
<comment type="similarity">
    <text evidence="1 2">Belongs to the AB hydrolase superfamily. Lipase family.</text>
</comment>
<dbReference type="FunFam" id="3.40.50.1820:FF:000179">
    <property type="entry name" value="Lipase"/>
    <property type="match status" value="1"/>
</dbReference>
<sequence length="429" mass="49560">MTSNDNRKIPYQSVGKATPTKSIFFYLTVIVLPIIVSFIFYVDYYRIYDVEEDLDTMGIIKHWGYQGEEHIAKTKDGWSLKIHRIPRGKNEVNDKPKRPVIILQHGIECSSDNWILNLPHQSPGFVFADAGFDVWMANSRGNIYTSHANYSRHNSEFWHYTSDDMQRYDLPALFDLIANITGQSQFYYVGHSQGTYIMFTKLSDDPSFSHRVKKFFALGPGVRFQNIQGPFKFVCDSSEAPILSRFWDWTAYTEFGLGLLGQHIVKFLTRWTCATSAQKSYCSNIFYWFSGSSSTLNESRIAVYTNHIPTGISTATIQKYCQTIDPVTGGFKFYKFPTREENLEKYGQEDAPYYNLTKMDVPLYLYSCPNDILTTEQQLDEAIIPNLKKGILKEDNRYHGFSHMDLLWGLNATEMVFEKIIKVINADYN</sequence>
<dbReference type="EMBL" id="CAJFCV020000004">
    <property type="protein sequence ID" value="CAG9114925.1"/>
    <property type="molecule type" value="Genomic_DNA"/>
</dbReference>
<keyword evidence="2" id="KW-0378">Hydrolase</keyword>
<accession>A0A1I7S245</accession>
<dbReference type="Proteomes" id="UP000095284">
    <property type="component" value="Unplaced"/>
</dbReference>
<keyword evidence="9" id="KW-1185">Reference proteome</keyword>
<reference evidence="10" key="1">
    <citation type="submission" date="2016-11" db="UniProtKB">
        <authorList>
            <consortium name="WormBaseParasite"/>
        </authorList>
    </citation>
    <scope>IDENTIFICATION</scope>
</reference>
<dbReference type="OrthoDB" id="9974421at2759"/>
<keyword evidence="4" id="KW-1133">Transmembrane helix</keyword>
<evidence type="ECO:0000313" key="7">
    <source>
        <dbReference type="EMBL" id="CAG9114925.1"/>
    </source>
</evidence>
<evidence type="ECO:0000259" key="5">
    <source>
        <dbReference type="Pfam" id="PF04083"/>
    </source>
</evidence>
<dbReference type="PIRSF" id="PIRSF000862">
    <property type="entry name" value="Steryl_ester_lip"/>
    <property type="match status" value="1"/>
</dbReference>
<dbReference type="Proteomes" id="UP000582659">
    <property type="component" value="Unassembled WGS sequence"/>
</dbReference>
<feature type="active site" description="Charge relay system" evidence="3">
    <location>
        <position position="403"/>
    </location>
</feature>
<evidence type="ECO:0000256" key="1">
    <source>
        <dbReference type="ARBA" id="ARBA00010701"/>
    </source>
</evidence>
<dbReference type="Pfam" id="PF04083">
    <property type="entry name" value="Abhydro_lipase"/>
    <property type="match status" value="1"/>
</dbReference>
<dbReference type="GO" id="GO:0016788">
    <property type="term" value="F:hydrolase activity, acting on ester bonds"/>
    <property type="evidence" value="ECO:0007669"/>
    <property type="project" value="InterPro"/>
</dbReference>
<evidence type="ECO:0000313" key="10">
    <source>
        <dbReference type="WBParaSite" id="BXY_0707400.1"/>
    </source>
</evidence>
<dbReference type="SMR" id="A0A1I7S245"/>
<keyword evidence="4" id="KW-0472">Membrane</keyword>
<feature type="domain" description="Partial AB-hydrolase lipase" evidence="5">
    <location>
        <begin position="59"/>
        <end position="118"/>
    </location>
</feature>
<keyword evidence="2" id="KW-0443">Lipid metabolism</keyword>
<dbReference type="InterPro" id="IPR006693">
    <property type="entry name" value="AB_hydrolase_lipase"/>
</dbReference>
<dbReference type="InterPro" id="IPR025483">
    <property type="entry name" value="Lipase_euk"/>
</dbReference>
<evidence type="ECO:0000256" key="2">
    <source>
        <dbReference type="PIRNR" id="PIRNR000862"/>
    </source>
</evidence>